<dbReference type="AlphaFoldDB" id="A0A6C0KSY3"/>
<protein>
    <submittedName>
        <fullName evidence="1">Uncharacterized protein</fullName>
    </submittedName>
</protein>
<reference evidence="1" key="1">
    <citation type="journal article" date="2020" name="Nature">
        <title>Giant virus diversity and host interactions through global metagenomics.</title>
        <authorList>
            <person name="Schulz F."/>
            <person name="Roux S."/>
            <person name="Paez-Espino D."/>
            <person name="Jungbluth S."/>
            <person name="Walsh D.A."/>
            <person name="Denef V.J."/>
            <person name="McMahon K.D."/>
            <person name="Konstantinidis K.T."/>
            <person name="Eloe-Fadrosh E.A."/>
            <person name="Kyrpides N.C."/>
            <person name="Woyke T."/>
        </authorList>
    </citation>
    <scope>NUCLEOTIDE SEQUENCE</scope>
    <source>
        <strain evidence="1">GVMAG-S-3300013093-109</strain>
    </source>
</reference>
<organism evidence="1">
    <name type="scientific">viral metagenome</name>
    <dbReference type="NCBI Taxonomy" id="1070528"/>
    <lineage>
        <taxon>unclassified sequences</taxon>
        <taxon>metagenomes</taxon>
        <taxon>organismal metagenomes</taxon>
    </lineage>
</organism>
<name>A0A6C0KSY3_9ZZZZ</name>
<sequence length="224" mass="24665">MKLNSFKLFVILCLCVLVVGLLATREEGFEDVDTKVCGTAGVKPSDATIKAVKLFRDDVDYSSIRLYTKSECNKMDKGTYRDFECKNGSMSYNKLCAGLNKTIQTPAPNECKVDGVVLGKPSVAFTQTVNGKQVAIENNAAQLYTENECKLLKGEKFIKLEEIMKEMRALPDEIPKAVQLNGENYGICFSRDAPYSAMCTVEAPPSMASDVSAAAKKHMTSWLK</sequence>
<dbReference type="EMBL" id="MN740971">
    <property type="protein sequence ID" value="QHU20719.1"/>
    <property type="molecule type" value="Genomic_DNA"/>
</dbReference>
<proteinExistence type="predicted"/>
<evidence type="ECO:0000313" key="1">
    <source>
        <dbReference type="EMBL" id="QHU20719.1"/>
    </source>
</evidence>
<accession>A0A6C0KSY3</accession>